<protein>
    <submittedName>
        <fullName evidence="2">Uncharacterized protein</fullName>
    </submittedName>
</protein>
<dbReference type="AlphaFoldDB" id="A0AAD1Y960"/>
<organism evidence="2 3">
    <name type="scientific">Euplotes crassus</name>
    <dbReference type="NCBI Taxonomy" id="5936"/>
    <lineage>
        <taxon>Eukaryota</taxon>
        <taxon>Sar</taxon>
        <taxon>Alveolata</taxon>
        <taxon>Ciliophora</taxon>
        <taxon>Intramacronucleata</taxon>
        <taxon>Spirotrichea</taxon>
        <taxon>Hypotrichia</taxon>
        <taxon>Euplotida</taxon>
        <taxon>Euplotidae</taxon>
        <taxon>Moneuplotes</taxon>
    </lineage>
</organism>
<evidence type="ECO:0000256" key="1">
    <source>
        <dbReference type="SAM" id="MobiDB-lite"/>
    </source>
</evidence>
<evidence type="ECO:0000313" key="2">
    <source>
        <dbReference type="EMBL" id="CAI2386862.1"/>
    </source>
</evidence>
<feature type="region of interest" description="Disordered" evidence="1">
    <location>
        <begin position="42"/>
        <end position="63"/>
    </location>
</feature>
<reference evidence="2" key="1">
    <citation type="submission" date="2023-07" db="EMBL/GenBank/DDBJ databases">
        <authorList>
            <consortium name="AG Swart"/>
            <person name="Singh M."/>
            <person name="Singh A."/>
            <person name="Seah K."/>
            <person name="Emmerich C."/>
        </authorList>
    </citation>
    <scope>NUCLEOTIDE SEQUENCE</scope>
    <source>
        <strain evidence="2">DP1</strain>
    </source>
</reference>
<keyword evidence="3" id="KW-1185">Reference proteome</keyword>
<proteinExistence type="predicted"/>
<gene>
    <name evidence="2" type="ORF">ECRASSUSDP1_LOCUS28487</name>
</gene>
<dbReference type="Proteomes" id="UP001295684">
    <property type="component" value="Unassembled WGS sequence"/>
</dbReference>
<sequence length="92" mass="10690">MPRSFCAHQEGNQSISNYFIPTIEKDNNWRDQEKLKVIGQVPEPGHAHIRRAPRNQITNKNQARPPKLLAIHIPCLLEERARSKMLKNKITQ</sequence>
<dbReference type="EMBL" id="CAMPGE010029396">
    <property type="protein sequence ID" value="CAI2386862.1"/>
    <property type="molecule type" value="Genomic_DNA"/>
</dbReference>
<comment type="caution">
    <text evidence="2">The sequence shown here is derived from an EMBL/GenBank/DDBJ whole genome shotgun (WGS) entry which is preliminary data.</text>
</comment>
<accession>A0AAD1Y960</accession>
<evidence type="ECO:0000313" key="3">
    <source>
        <dbReference type="Proteomes" id="UP001295684"/>
    </source>
</evidence>
<name>A0AAD1Y960_EUPCR</name>